<dbReference type="Pfam" id="PF20606">
    <property type="entry name" value="DUF6799"/>
    <property type="match status" value="2"/>
</dbReference>
<gene>
    <name evidence="3" type="ORF">L1I30_05675</name>
</gene>
<organism evidence="3 4">
    <name type="scientific">Gillisia lutea</name>
    <dbReference type="NCBI Taxonomy" id="2909668"/>
    <lineage>
        <taxon>Bacteria</taxon>
        <taxon>Pseudomonadati</taxon>
        <taxon>Bacteroidota</taxon>
        <taxon>Flavobacteriia</taxon>
        <taxon>Flavobacteriales</taxon>
        <taxon>Flavobacteriaceae</taxon>
        <taxon>Gillisia</taxon>
    </lineage>
</organism>
<feature type="chain" id="PRO_5045404789" description="DUF6799 domain-containing protein" evidence="1">
    <location>
        <begin position="21"/>
        <end position="219"/>
    </location>
</feature>
<protein>
    <recommendedName>
        <fullName evidence="2">DUF6799 domain-containing protein</fullName>
    </recommendedName>
</protein>
<evidence type="ECO:0000256" key="1">
    <source>
        <dbReference type="SAM" id="SignalP"/>
    </source>
</evidence>
<evidence type="ECO:0000313" key="4">
    <source>
        <dbReference type="Proteomes" id="UP001179363"/>
    </source>
</evidence>
<proteinExistence type="predicted"/>
<dbReference type="EMBL" id="JAKGTH010000007">
    <property type="protein sequence ID" value="MCF4101146.1"/>
    <property type="molecule type" value="Genomic_DNA"/>
</dbReference>
<comment type="caution">
    <text evidence="3">The sequence shown here is derived from an EMBL/GenBank/DDBJ whole genome shotgun (WGS) entry which is preliminary data.</text>
</comment>
<dbReference type="Proteomes" id="UP001179363">
    <property type="component" value="Unassembled WGS sequence"/>
</dbReference>
<feature type="domain" description="DUF6799" evidence="2">
    <location>
        <begin position="124"/>
        <end position="183"/>
    </location>
</feature>
<feature type="signal peptide" evidence="1">
    <location>
        <begin position="1"/>
        <end position="20"/>
    </location>
</feature>
<dbReference type="InterPro" id="IPR046478">
    <property type="entry name" value="DUF6799"/>
</dbReference>
<dbReference type="RefSeq" id="WP_236133296.1">
    <property type="nucleotide sequence ID" value="NZ_JAKGTH010000007.1"/>
</dbReference>
<keyword evidence="4" id="KW-1185">Reference proteome</keyword>
<accession>A0ABS9EI70</accession>
<sequence length="219" mass="25611">MKKVFLLLALVVLYITSLTAQDEVQDQDRDQVRLMLVDGDMLQIRDRDQTRLQDKITLNDGTVVNPDGTYQTRDRDQLRLRDGECLDSDGVKYRNEYQYRYKVQQENKGLTQAQIQKRNQQRVHYIFVDGEMMQVRNQSQNRLENKMNLGDGVVVNPDGTYQSRDRKQLKLQDGGCINMDGKVFKNTMQQRKMILQKNKIQKKMPAKPKVQKKNKNGGI</sequence>
<keyword evidence="1" id="KW-0732">Signal</keyword>
<evidence type="ECO:0000313" key="3">
    <source>
        <dbReference type="EMBL" id="MCF4101146.1"/>
    </source>
</evidence>
<name>A0ABS9EI70_9FLAO</name>
<feature type="domain" description="DUF6799" evidence="2">
    <location>
        <begin position="34"/>
        <end position="90"/>
    </location>
</feature>
<evidence type="ECO:0000259" key="2">
    <source>
        <dbReference type="Pfam" id="PF20606"/>
    </source>
</evidence>
<reference evidence="3" key="1">
    <citation type="submission" date="2022-01" db="EMBL/GenBank/DDBJ databases">
        <title>Gillisia lutea sp. nov., isolated from marine plastic residues from the Malvarosa beach (Valencia, Spain).</title>
        <authorList>
            <person name="Vidal-Verdu A."/>
            <person name="Molina-Menor E."/>
            <person name="Satari L."/>
            <person name="Pascual J."/>
            <person name="Pereto J."/>
            <person name="Porcar M."/>
        </authorList>
    </citation>
    <scope>NUCLEOTIDE SEQUENCE</scope>
    <source>
        <strain evidence="3">M10.2A</strain>
    </source>
</reference>